<evidence type="ECO:0000256" key="1">
    <source>
        <dbReference type="ARBA" id="ARBA00023015"/>
    </source>
</evidence>
<reference evidence="6 7" key="1">
    <citation type="journal article" date="2019" name="Int. J. Syst. Evol. Microbiol.">
        <title>The Global Catalogue of Microorganisms (GCM) 10K type strain sequencing project: providing services to taxonomists for standard genome sequencing and annotation.</title>
        <authorList>
            <consortium name="The Broad Institute Genomics Platform"/>
            <consortium name="The Broad Institute Genome Sequencing Center for Infectious Disease"/>
            <person name="Wu L."/>
            <person name="Ma J."/>
        </authorList>
    </citation>
    <scope>NUCLEOTIDE SEQUENCE [LARGE SCALE GENOMIC DNA]</scope>
    <source>
        <strain evidence="6 7">JCM 3380</strain>
    </source>
</reference>
<dbReference type="PROSITE" id="PS01081">
    <property type="entry name" value="HTH_TETR_1"/>
    <property type="match status" value="1"/>
</dbReference>
<dbReference type="Proteomes" id="UP001500416">
    <property type="component" value="Unassembled WGS sequence"/>
</dbReference>
<organism evidence="6 7">
    <name type="scientific">Saccharothrix mutabilis subsp. mutabilis</name>
    <dbReference type="NCBI Taxonomy" id="66855"/>
    <lineage>
        <taxon>Bacteria</taxon>
        <taxon>Bacillati</taxon>
        <taxon>Actinomycetota</taxon>
        <taxon>Actinomycetes</taxon>
        <taxon>Pseudonocardiales</taxon>
        <taxon>Pseudonocardiaceae</taxon>
        <taxon>Saccharothrix</taxon>
    </lineage>
</organism>
<dbReference type="SUPFAM" id="SSF48498">
    <property type="entry name" value="Tetracyclin repressor-like, C-terminal domain"/>
    <property type="match status" value="1"/>
</dbReference>
<keyword evidence="2 4" id="KW-0238">DNA-binding</keyword>
<evidence type="ECO:0000256" key="4">
    <source>
        <dbReference type="PROSITE-ProRule" id="PRU00335"/>
    </source>
</evidence>
<sequence length="203" mass="22164">MPGVVTIHDVSTTRDGLLAAAAEAFDRDGYVRATIDDVCDRAGVTKGALYGHFSSKKALALAVLDRQAREWARVRERLQRVHRSPLQVLIDLGYAVNRDRAVVQRLLFQAPLCDDVAERQVARWTATVLDLLRHAENRGELRPGVDLVECADGVVAALVGVHLVAMAVDGPSGGARQVADVWRTWLPAVAQPSVYATLRITPR</sequence>
<name>A0ABN0SZL1_9PSEU</name>
<dbReference type="InterPro" id="IPR009057">
    <property type="entry name" value="Homeodomain-like_sf"/>
</dbReference>
<evidence type="ECO:0000256" key="3">
    <source>
        <dbReference type="ARBA" id="ARBA00023163"/>
    </source>
</evidence>
<protein>
    <submittedName>
        <fullName evidence="6">ScbR family autoregulator-binding transcription factor</fullName>
    </submittedName>
</protein>
<comment type="caution">
    <text evidence="6">The sequence shown here is derived from an EMBL/GenBank/DDBJ whole genome shotgun (WGS) entry which is preliminary data.</text>
</comment>
<dbReference type="InterPro" id="IPR001647">
    <property type="entry name" value="HTH_TetR"/>
</dbReference>
<dbReference type="Gene3D" id="1.10.357.10">
    <property type="entry name" value="Tetracycline Repressor, domain 2"/>
    <property type="match status" value="1"/>
</dbReference>
<proteinExistence type="predicted"/>
<dbReference type="EMBL" id="BAAABU010000001">
    <property type="protein sequence ID" value="GAA0207605.1"/>
    <property type="molecule type" value="Genomic_DNA"/>
</dbReference>
<evidence type="ECO:0000256" key="2">
    <source>
        <dbReference type="ARBA" id="ARBA00023125"/>
    </source>
</evidence>
<evidence type="ECO:0000313" key="6">
    <source>
        <dbReference type="EMBL" id="GAA0207605.1"/>
    </source>
</evidence>
<dbReference type="InterPro" id="IPR050109">
    <property type="entry name" value="HTH-type_TetR-like_transc_reg"/>
</dbReference>
<dbReference type="PANTHER" id="PTHR30055:SF234">
    <property type="entry name" value="HTH-TYPE TRANSCRIPTIONAL REGULATOR BETI"/>
    <property type="match status" value="1"/>
</dbReference>
<dbReference type="PROSITE" id="PS50977">
    <property type="entry name" value="HTH_TETR_2"/>
    <property type="match status" value="1"/>
</dbReference>
<dbReference type="InterPro" id="IPR036271">
    <property type="entry name" value="Tet_transcr_reg_TetR-rel_C_sf"/>
</dbReference>
<evidence type="ECO:0000313" key="7">
    <source>
        <dbReference type="Proteomes" id="UP001500416"/>
    </source>
</evidence>
<gene>
    <name evidence="6" type="ORF">GCM10010492_01470</name>
</gene>
<keyword evidence="1" id="KW-0805">Transcription regulation</keyword>
<evidence type="ECO:0000259" key="5">
    <source>
        <dbReference type="PROSITE" id="PS50977"/>
    </source>
</evidence>
<accession>A0ABN0SZL1</accession>
<dbReference type="Pfam" id="PF00440">
    <property type="entry name" value="TetR_N"/>
    <property type="match status" value="1"/>
</dbReference>
<keyword evidence="3" id="KW-0804">Transcription</keyword>
<keyword evidence="7" id="KW-1185">Reference proteome</keyword>
<dbReference type="PRINTS" id="PR00455">
    <property type="entry name" value="HTHTETR"/>
</dbReference>
<dbReference type="PANTHER" id="PTHR30055">
    <property type="entry name" value="HTH-TYPE TRANSCRIPTIONAL REGULATOR RUTR"/>
    <property type="match status" value="1"/>
</dbReference>
<feature type="DNA-binding region" description="H-T-H motif" evidence="4">
    <location>
        <begin position="34"/>
        <end position="53"/>
    </location>
</feature>
<dbReference type="InterPro" id="IPR023772">
    <property type="entry name" value="DNA-bd_HTH_TetR-type_CS"/>
</dbReference>
<dbReference type="SUPFAM" id="SSF46689">
    <property type="entry name" value="Homeodomain-like"/>
    <property type="match status" value="1"/>
</dbReference>
<feature type="domain" description="HTH tetR-type" evidence="5">
    <location>
        <begin position="11"/>
        <end position="71"/>
    </location>
</feature>